<dbReference type="Gene3D" id="3.30.230.10">
    <property type="match status" value="1"/>
</dbReference>
<protein>
    <recommendedName>
        <fullName evidence="3 9">4-diphosphocytidyl-2-C-methyl-D-erythritol kinase</fullName>
        <shortName evidence="9">CMK</shortName>
        <ecNumber evidence="2 9">2.7.1.148</ecNumber>
    </recommendedName>
    <alternativeName>
        <fullName evidence="8 9">4-(cytidine-5'-diphospho)-2-C-methyl-D-erythritol kinase</fullName>
    </alternativeName>
</protein>
<feature type="domain" description="GHMP kinase C-terminal" evidence="11">
    <location>
        <begin position="204"/>
        <end position="275"/>
    </location>
</feature>
<feature type="active site" evidence="9">
    <location>
        <position position="12"/>
    </location>
</feature>
<evidence type="ECO:0000256" key="7">
    <source>
        <dbReference type="ARBA" id="ARBA00022840"/>
    </source>
</evidence>
<evidence type="ECO:0000256" key="9">
    <source>
        <dbReference type="HAMAP-Rule" id="MF_00061"/>
    </source>
</evidence>
<evidence type="ECO:0000259" key="11">
    <source>
        <dbReference type="Pfam" id="PF08544"/>
    </source>
</evidence>
<dbReference type="UniPathway" id="UPA00056">
    <property type="reaction ID" value="UER00094"/>
</dbReference>
<dbReference type="Gene3D" id="3.30.70.890">
    <property type="entry name" value="GHMP kinase, C-terminal domain"/>
    <property type="match status" value="1"/>
</dbReference>
<dbReference type="STRING" id="52770.BSZ40_09530"/>
<dbReference type="Pfam" id="PF00288">
    <property type="entry name" value="GHMP_kinases_N"/>
    <property type="match status" value="1"/>
</dbReference>
<evidence type="ECO:0000259" key="10">
    <source>
        <dbReference type="Pfam" id="PF00288"/>
    </source>
</evidence>
<comment type="similarity">
    <text evidence="1 9">Belongs to the GHMP kinase family. IspE subfamily.</text>
</comment>
<dbReference type="AlphaFoldDB" id="A0A1Q5PU35"/>
<evidence type="ECO:0000256" key="2">
    <source>
        <dbReference type="ARBA" id="ARBA00012052"/>
    </source>
</evidence>
<dbReference type="PIRSF" id="PIRSF010376">
    <property type="entry name" value="IspE"/>
    <property type="match status" value="1"/>
</dbReference>
<dbReference type="NCBIfam" id="TIGR00154">
    <property type="entry name" value="ispE"/>
    <property type="match status" value="1"/>
</dbReference>
<dbReference type="InParanoid" id="A0A1Q5PU35"/>
<dbReference type="InterPro" id="IPR006204">
    <property type="entry name" value="GHMP_kinase_N_dom"/>
</dbReference>
<comment type="caution">
    <text evidence="12">The sequence shown here is derived from an EMBL/GenBank/DDBJ whole genome shotgun (WGS) entry which is preliminary data.</text>
</comment>
<dbReference type="InterPro" id="IPR036554">
    <property type="entry name" value="GHMP_kinase_C_sf"/>
</dbReference>
<feature type="domain" description="GHMP kinase N-terminal" evidence="10">
    <location>
        <begin position="69"/>
        <end position="147"/>
    </location>
</feature>
<keyword evidence="5 9" id="KW-0547">Nucleotide-binding</keyword>
<evidence type="ECO:0000256" key="8">
    <source>
        <dbReference type="ARBA" id="ARBA00032554"/>
    </source>
</evidence>
<dbReference type="EC" id="2.7.1.148" evidence="2 9"/>
<keyword evidence="13" id="KW-1185">Reference proteome</keyword>
<keyword evidence="9" id="KW-0414">Isoprene biosynthesis</keyword>
<dbReference type="Proteomes" id="UP000185612">
    <property type="component" value="Unassembled WGS sequence"/>
</dbReference>
<dbReference type="OrthoDB" id="3173073at2"/>
<dbReference type="SUPFAM" id="SSF55060">
    <property type="entry name" value="GHMP Kinase, C-terminal domain"/>
    <property type="match status" value="1"/>
</dbReference>
<comment type="function">
    <text evidence="9">Catalyzes the phosphorylation of the position 2 hydroxy group of 4-diphosphocytidyl-2C-methyl-D-erythritol.</text>
</comment>
<comment type="pathway">
    <text evidence="9">Isoprenoid biosynthesis; isopentenyl diphosphate biosynthesis via DXP pathway; isopentenyl diphosphate from 1-deoxy-D-xylulose 5-phosphate: step 3/6.</text>
</comment>
<name>A0A1Q5PU35_9ACTO</name>
<dbReference type="InterPro" id="IPR013750">
    <property type="entry name" value="GHMP_kinase_C_dom"/>
</dbReference>
<dbReference type="InterPro" id="IPR004424">
    <property type="entry name" value="IspE"/>
</dbReference>
<keyword evidence="4 9" id="KW-0808">Transferase</keyword>
<dbReference type="GO" id="GO:0019288">
    <property type="term" value="P:isopentenyl diphosphate biosynthetic process, methylerythritol 4-phosphate pathway"/>
    <property type="evidence" value="ECO:0007669"/>
    <property type="project" value="UniProtKB-UniRule"/>
</dbReference>
<gene>
    <name evidence="9" type="primary">ispE</name>
    <name evidence="12" type="ORF">BSZ40_09530</name>
</gene>
<evidence type="ECO:0000256" key="1">
    <source>
        <dbReference type="ARBA" id="ARBA00009684"/>
    </source>
</evidence>
<reference evidence="13" key="1">
    <citation type="submission" date="2016-12" db="EMBL/GenBank/DDBJ databases">
        <authorList>
            <person name="Meng X."/>
        </authorList>
    </citation>
    <scope>NUCLEOTIDE SEQUENCE [LARGE SCALE GENOMIC DNA]</scope>
    <source>
        <strain evidence="13">DSM 20732</strain>
    </source>
</reference>
<comment type="catalytic activity">
    <reaction evidence="9">
        <text>4-CDP-2-C-methyl-D-erythritol + ATP = 4-CDP-2-C-methyl-D-erythritol 2-phosphate + ADP + H(+)</text>
        <dbReference type="Rhea" id="RHEA:18437"/>
        <dbReference type="ChEBI" id="CHEBI:15378"/>
        <dbReference type="ChEBI" id="CHEBI:30616"/>
        <dbReference type="ChEBI" id="CHEBI:57823"/>
        <dbReference type="ChEBI" id="CHEBI:57919"/>
        <dbReference type="ChEBI" id="CHEBI:456216"/>
        <dbReference type="EC" id="2.7.1.148"/>
    </reaction>
</comment>
<dbReference type="InterPro" id="IPR020568">
    <property type="entry name" value="Ribosomal_Su5_D2-typ_SF"/>
</dbReference>
<sequence>MSVVLTARAPGKVNLYLAAGAGDASGYHPLQTVFLGLDVEERAEVRPAACLEVTFTGPGTEQLAVDETNLAVRAARALAAATGYRGGARLEIHKGIPIAAGMAGGSADAALTLRALNALWGTGLSDAELAELARGLGADVPFGLVGGLAHATGRGDVVGGLPTTGTLHLALAAAPRGLATPAVFRELDTQALPATPAPPPPALLAAAAAGDAPTLAPLIHNDLAAPALRLRPELADVLAAARVAGALTAFISGSGPTVAALARDRAHAVALAGELATHRHVAATYAVSGPAPGASLAPAAS</sequence>
<dbReference type="PANTHER" id="PTHR43527:SF2">
    <property type="entry name" value="4-DIPHOSPHOCYTIDYL-2-C-METHYL-D-ERYTHRITOL KINASE, CHLOROPLASTIC"/>
    <property type="match status" value="1"/>
</dbReference>
<feature type="active site" evidence="9">
    <location>
        <position position="139"/>
    </location>
</feature>
<keyword evidence="7 9" id="KW-0067">ATP-binding</keyword>
<proteinExistence type="inferred from homology"/>
<dbReference type="HAMAP" id="MF_00061">
    <property type="entry name" value="IspE"/>
    <property type="match status" value="1"/>
</dbReference>
<dbReference type="RefSeq" id="WP_073825723.1">
    <property type="nucleotide sequence ID" value="NZ_MQVS01000011.1"/>
</dbReference>
<dbReference type="NCBIfam" id="NF002870">
    <property type="entry name" value="PRK03188.1"/>
    <property type="match status" value="1"/>
</dbReference>
<dbReference type="GO" id="GO:0050515">
    <property type="term" value="F:4-(cytidine 5'-diphospho)-2-C-methyl-D-erythritol kinase activity"/>
    <property type="evidence" value="ECO:0007669"/>
    <property type="project" value="UniProtKB-UniRule"/>
</dbReference>
<dbReference type="FunCoup" id="A0A1Q5PU35">
    <property type="interactions" value="144"/>
</dbReference>
<dbReference type="EMBL" id="MQVS01000011">
    <property type="protein sequence ID" value="OKL50992.1"/>
    <property type="molecule type" value="Genomic_DNA"/>
</dbReference>
<dbReference type="PANTHER" id="PTHR43527">
    <property type="entry name" value="4-DIPHOSPHOCYTIDYL-2-C-METHYL-D-ERYTHRITOL KINASE, CHLOROPLASTIC"/>
    <property type="match status" value="1"/>
</dbReference>
<dbReference type="InterPro" id="IPR014721">
    <property type="entry name" value="Ribsml_uS5_D2-typ_fold_subgr"/>
</dbReference>
<evidence type="ECO:0000256" key="4">
    <source>
        <dbReference type="ARBA" id="ARBA00022679"/>
    </source>
</evidence>
<organism evidence="12 13">
    <name type="scientific">Buchananella hordeovulneris</name>
    <dbReference type="NCBI Taxonomy" id="52770"/>
    <lineage>
        <taxon>Bacteria</taxon>
        <taxon>Bacillati</taxon>
        <taxon>Actinomycetota</taxon>
        <taxon>Actinomycetes</taxon>
        <taxon>Actinomycetales</taxon>
        <taxon>Actinomycetaceae</taxon>
        <taxon>Buchananella</taxon>
    </lineage>
</organism>
<evidence type="ECO:0000256" key="5">
    <source>
        <dbReference type="ARBA" id="ARBA00022741"/>
    </source>
</evidence>
<accession>A0A1Q5PU35</accession>
<dbReference type="GO" id="GO:0016114">
    <property type="term" value="P:terpenoid biosynthetic process"/>
    <property type="evidence" value="ECO:0007669"/>
    <property type="project" value="UniProtKB-UniRule"/>
</dbReference>
<evidence type="ECO:0000313" key="13">
    <source>
        <dbReference type="Proteomes" id="UP000185612"/>
    </source>
</evidence>
<dbReference type="SUPFAM" id="SSF54211">
    <property type="entry name" value="Ribosomal protein S5 domain 2-like"/>
    <property type="match status" value="1"/>
</dbReference>
<keyword evidence="6 9" id="KW-0418">Kinase</keyword>
<dbReference type="Pfam" id="PF08544">
    <property type="entry name" value="GHMP_kinases_C"/>
    <property type="match status" value="1"/>
</dbReference>
<dbReference type="GO" id="GO:0005524">
    <property type="term" value="F:ATP binding"/>
    <property type="evidence" value="ECO:0007669"/>
    <property type="project" value="UniProtKB-UniRule"/>
</dbReference>
<evidence type="ECO:0000256" key="3">
    <source>
        <dbReference type="ARBA" id="ARBA00017473"/>
    </source>
</evidence>
<evidence type="ECO:0000313" key="12">
    <source>
        <dbReference type="EMBL" id="OKL50992.1"/>
    </source>
</evidence>
<feature type="binding site" evidence="9">
    <location>
        <begin position="97"/>
        <end position="107"/>
    </location>
    <ligand>
        <name>ATP</name>
        <dbReference type="ChEBI" id="CHEBI:30616"/>
    </ligand>
</feature>
<evidence type="ECO:0000256" key="6">
    <source>
        <dbReference type="ARBA" id="ARBA00022777"/>
    </source>
</evidence>